<feature type="signal peptide" evidence="1">
    <location>
        <begin position="1"/>
        <end position="23"/>
    </location>
</feature>
<evidence type="ECO:0000313" key="2">
    <source>
        <dbReference type="EMBL" id="EDR03113.1"/>
    </source>
</evidence>
<dbReference type="KEGG" id="lbc:LACBIDRAFT_331770"/>
<protein>
    <submittedName>
        <fullName evidence="2">Predicted protein</fullName>
    </submittedName>
</protein>
<dbReference type="GeneID" id="6081886"/>
<gene>
    <name evidence="2" type="ORF">LACBIDRAFT_331770</name>
</gene>
<accession>B0DQH8</accession>
<dbReference type="RefSeq" id="XP_001886254.1">
    <property type="nucleotide sequence ID" value="XM_001886219.1"/>
</dbReference>
<dbReference type="HOGENOM" id="CLU_1133754_0_0_1"/>
<feature type="chain" id="PRO_5002748763" evidence="1">
    <location>
        <begin position="24"/>
        <end position="245"/>
    </location>
</feature>
<name>B0DQH8_LACBS</name>
<reference evidence="2 3" key="1">
    <citation type="journal article" date="2008" name="Nature">
        <title>The genome of Laccaria bicolor provides insights into mycorrhizal symbiosis.</title>
        <authorList>
            <person name="Martin F."/>
            <person name="Aerts A."/>
            <person name="Ahren D."/>
            <person name="Brun A."/>
            <person name="Danchin E.G.J."/>
            <person name="Duchaussoy F."/>
            <person name="Gibon J."/>
            <person name="Kohler A."/>
            <person name="Lindquist E."/>
            <person name="Pereda V."/>
            <person name="Salamov A."/>
            <person name="Shapiro H.J."/>
            <person name="Wuyts J."/>
            <person name="Blaudez D."/>
            <person name="Buee M."/>
            <person name="Brokstein P."/>
            <person name="Canbaeck B."/>
            <person name="Cohen D."/>
            <person name="Courty P.E."/>
            <person name="Coutinho P.M."/>
            <person name="Delaruelle C."/>
            <person name="Detter J.C."/>
            <person name="Deveau A."/>
            <person name="DiFazio S."/>
            <person name="Duplessis S."/>
            <person name="Fraissinet-Tachet L."/>
            <person name="Lucic E."/>
            <person name="Frey-Klett P."/>
            <person name="Fourrey C."/>
            <person name="Feussner I."/>
            <person name="Gay G."/>
            <person name="Grimwood J."/>
            <person name="Hoegger P.J."/>
            <person name="Jain P."/>
            <person name="Kilaru S."/>
            <person name="Labbe J."/>
            <person name="Lin Y.C."/>
            <person name="Legue V."/>
            <person name="Le Tacon F."/>
            <person name="Marmeisse R."/>
            <person name="Melayah D."/>
            <person name="Montanini B."/>
            <person name="Muratet M."/>
            <person name="Nehls U."/>
            <person name="Niculita-Hirzel H."/>
            <person name="Oudot-Le Secq M.P."/>
            <person name="Peter M."/>
            <person name="Quesneville H."/>
            <person name="Rajashekar B."/>
            <person name="Reich M."/>
            <person name="Rouhier N."/>
            <person name="Schmutz J."/>
            <person name="Yin T."/>
            <person name="Chalot M."/>
            <person name="Henrissat B."/>
            <person name="Kuees U."/>
            <person name="Lucas S."/>
            <person name="Van de Peer Y."/>
            <person name="Podila G.K."/>
            <person name="Polle A."/>
            <person name="Pukkila P.J."/>
            <person name="Richardson P.M."/>
            <person name="Rouze P."/>
            <person name="Sanders I.R."/>
            <person name="Stajich J.E."/>
            <person name="Tunlid A."/>
            <person name="Tuskan G."/>
            <person name="Grigoriev I.V."/>
        </authorList>
    </citation>
    <scope>NUCLEOTIDE SEQUENCE [LARGE SCALE GENOMIC DNA]</scope>
    <source>
        <strain evidence="3">S238N-H82 / ATCC MYA-4686</strain>
    </source>
</reference>
<dbReference type="InParanoid" id="B0DQH8"/>
<dbReference type="Proteomes" id="UP000001194">
    <property type="component" value="Unassembled WGS sequence"/>
</dbReference>
<proteinExistence type="predicted"/>
<organism evidence="3">
    <name type="scientific">Laccaria bicolor (strain S238N-H82 / ATCC MYA-4686)</name>
    <name type="common">Bicoloured deceiver</name>
    <name type="synonym">Laccaria laccata var. bicolor</name>
    <dbReference type="NCBI Taxonomy" id="486041"/>
    <lineage>
        <taxon>Eukaryota</taxon>
        <taxon>Fungi</taxon>
        <taxon>Dikarya</taxon>
        <taxon>Basidiomycota</taxon>
        <taxon>Agaricomycotina</taxon>
        <taxon>Agaricomycetes</taxon>
        <taxon>Agaricomycetidae</taxon>
        <taxon>Agaricales</taxon>
        <taxon>Agaricineae</taxon>
        <taxon>Hydnangiaceae</taxon>
        <taxon>Laccaria</taxon>
    </lineage>
</organism>
<keyword evidence="3" id="KW-1185">Reference proteome</keyword>
<dbReference type="Pfam" id="PF12296">
    <property type="entry name" value="HsbA"/>
    <property type="match status" value="1"/>
</dbReference>
<sequence>MHFFTRLIALVPIVLSVASLADAQTAQTVEADLKNVNNELLSLTSLLKGSISTGAQVLAISIAAEGLTKTVKQQTVDTQNSPTFSNADSLAIVTTLRTVTVPFVTDASSALVKDKPQFDKLKATPDVVAILAPLIGAVKDSLLAFPNKFPVDLRLCCQSVWYLSMKFILKRAKNFEIFSSFVSDFLVDPWARLWAVMALATGDGTDIQSVMEKESWNCPQFITTVKFTQSFGPKLSGIIGSTISE</sequence>
<evidence type="ECO:0000256" key="1">
    <source>
        <dbReference type="SAM" id="SignalP"/>
    </source>
</evidence>
<dbReference type="EMBL" id="DS547126">
    <property type="protein sequence ID" value="EDR03113.1"/>
    <property type="molecule type" value="Genomic_DNA"/>
</dbReference>
<evidence type="ECO:0000313" key="3">
    <source>
        <dbReference type="Proteomes" id="UP000001194"/>
    </source>
</evidence>
<keyword evidence="1" id="KW-0732">Signal</keyword>
<dbReference type="AlphaFoldDB" id="B0DQH8"/>
<dbReference type="OrthoDB" id="10494267at2759"/>
<dbReference type="InterPro" id="IPR021054">
    <property type="entry name" value="Cell_wall_mannoprotein_1"/>
</dbReference>